<dbReference type="PANTHER" id="PTHR30349:SF64">
    <property type="entry name" value="PROPHAGE INTEGRASE INTD-RELATED"/>
    <property type="match status" value="1"/>
</dbReference>
<evidence type="ECO:0000256" key="4">
    <source>
        <dbReference type="ARBA" id="ARBA00023172"/>
    </source>
</evidence>
<evidence type="ECO:0000256" key="3">
    <source>
        <dbReference type="ARBA" id="ARBA00023125"/>
    </source>
</evidence>
<dbReference type="SUPFAM" id="SSF56349">
    <property type="entry name" value="DNA breaking-rejoining enzymes"/>
    <property type="match status" value="1"/>
</dbReference>
<organism evidence="8 9">
    <name type="scientific">Catalinimonas alkaloidigena</name>
    <dbReference type="NCBI Taxonomy" id="1075417"/>
    <lineage>
        <taxon>Bacteria</taxon>
        <taxon>Pseudomonadati</taxon>
        <taxon>Bacteroidota</taxon>
        <taxon>Cytophagia</taxon>
        <taxon>Cytophagales</taxon>
        <taxon>Catalimonadaceae</taxon>
        <taxon>Catalinimonas</taxon>
    </lineage>
</organism>
<dbReference type="GO" id="GO:0003677">
    <property type="term" value="F:DNA binding"/>
    <property type="evidence" value="ECO:0007669"/>
    <property type="project" value="UniProtKB-UniRule"/>
</dbReference>
<evidence type="ECO:0000313" key="8">
    <source>
        <dbReference type="EMBL" id="SDL14705.1"/>
    </source>
</evidence>
<proteinExistence type="inferred from homology"/>
<dbReference type="PANTHER" id="PTHR30349">
    <property type="entry name" value="PHAGE INTEGRASE-RELATED"/>
    <property type="match status" value="1"/>
</dbReference>
<dbReference type="Pfam" id="PF00589">
    <property type="entry name" value="Phage_integrase"/>
    <property type="match status" value="1"/>
</dbReference>
<dbReference type="InterPro" id="IPR002104">
    <property type="entry name" value="Integrase_catalytic"/>
</dbReference>
<dbReference type="PROSITE" id="PS51898">
    <property type="entry name" value="TYR_RECOMBINASE"/>
    <property type="match status" value="1"/>
</dbReference>
<keyword evidence="2" id="KW-0229">DNA integration</keyword>
<keyword evidence="9" id="KW-1185">Reference proteome</keyword>
<dbReference type="EMBL" id="FNFO01000004">
    <property type="protein sequence ID" value="SDL14705.1"/>
    <property type="molecule type" value="Genomic_DNA"/>
</dbReference>
<evidence type="ECO:0000259" key="6">
    <source>
        <dbReference type="PROSITE" id="PS51898"/>
    </source>
</evidence>
<dbReference type="InterPro" id="IPR050090">
    <property type="entry name" value="Tyrosine_recombinase_XerCD"/>
</dbReference>
<dbReference type="PROSITE" id="PS51900">
    <property type="entry name" value="CB"/>
    <property type="match status" value="1"/>
</dbReference>
<dbReference type="InterPro" id="IPR044068">
    <property type="entry name" value="CB"/>
</dbReference>
<dbReference type="InterPro" id="IPR010998">
    <property type="entry name" value="Integrase_recombinase_N"/>
</dbReference>
<dbReference type="Pfam" id="PF13102">
    <property type="entry name" value="Phage_int_SAM_5"/>
    <property type="match status" value="1"/>
</dbReference>
<dbReference type="InterPro" id="IPR025269">
    <property type="entry name" value="SAM-like_dom"/>
</dbReference>
<dbReference type="GO" id="GO:0006310">
    <property type="term" value="P:DNA recombination"/>
    <property type="evidence" value="ECO:0007669"/>
    <property type="project" value="UniProtKB-KW"/>
</dbReference>
<dbReference type="OrthoDB" id="1493636at2"/>
<dbReference type="AlphaFoldDB" id="A0A1G9HPB7"/>
<dbReference type="STRING" id="1075417.SAMN05421823_104493"/>
<comment type="similarity">
    <text evidence="1">Belongs to the 'phage' integrase family.</text>
</comment>
<accession>A0A1G9HPB7</accession>
<name>A0A1G9HPB7_9BACT</name>
<dbReference type="InterPro" id="IPR011010">
    <property type="entry name" value="DNA_brk_join_enz"/>
</dbReference>
<evidence type="ECO:0000256" key="2">
    <source>
        <dbReference type="ARBA" id="ARBA00022908"/>
    </source>
</evidence>
<evidence type="ECO:0000259" key="7">
    <source>
        <dbReference type="PROSITE" id="PS51900"/>
    </source>
</evidence>
<evidence type="ECO:0000256" key="5">
    <source>
        <dbReference type="PROSITE-ProRule" id="PRU01248"/>
    </source>
</evidence>
<protein>
    <submittedName>
        <fullName evidence="8">Site-specific recombinase XerD</fullName>
    </submittedName>
</protein>
<keyword evidence="4" id="KW-0233">DNA recombination</keyword>
<gene>
    <name evidence="8" type="ORF">SAMN05421823_104493</name>
</gene>
<dbReference type="RefSeq" id="WP_089682637.1">
    <property type="nucleotide sequence ID" value="NZ_FNFO01000004.1"/>
</dbReference>
<feature type="domain" description="Tyr recombinase" evidence="6">
    <location>
        <begin position="238"/>
        <end position="431"/>
    </location>
</feature>
<sequence length="432" mass="50328">MTINFYLDSLTKRQRELAENAGRPLEEVPCRVLLLVMFGGQRLKLPTGHALAPRHWVQNSARGSRKQRVKSQHSESVKINLELDEIELKAKAYCNELRKTGQPLTKPGLQTYLLQEQNDLLPSYAPEVSAEPDFFALFEEWIQANLYQKAKGTLKHYRTAKHHLEAFQQERQRKITLQGIDKKFYDELVRFYLTKQKLSNNTIGNQIKQLKVFLNYLLEHGYAVNPAFQRFKKPSADTEVVFLTEAELTLLYQTDFSDQPRLEHVRDLFVFQCETGLRYSDLENLKPENIQYDPHGVCLALRLTAIKTRGRVLIPLQSFPRAVEILRKYEGHLPPRISNQKMNDYLKELAQRIGLLTPIQLVHFSGNQRKEQTVPKWQLISTHTARRTFVTLALARGIRPEVIMQMTGHKDIKTLMRYVKITEDMIFTETQR</sequence>
<dbReference type="CDD" id="cd01185">
    <property type="entry name" value="INTN1_C_like"/>
    <property type="match status" value="1"/>
</dbReference>
<keyword evidence="3 5" id="KW-0238">DNA-binding</keyword>
<dbReference type="InterPro" id="IPR013762">
    <property type="entry name" value="Integrase-like_cat_sf"/>
</dbReference>
<feature type="domain" description="Core-binding (CB)" evidence="7">
    <location>
        <begin position="136"/>
        <end position="218"/>
    </location>
</feature>
<dbReference type="Gene3D" id="1.10.150.130">
    <property type="match status" value="1"/>
</dbReference>
<dbReference type="GO" id="GO:0015074">
    <property type="term" value="P:DNA integration"/>
    <property type="evidence" value="ECO:0007669"/>
    <property type="project" value="UniProtKB-KW"/>
</dbReference>
<dbReference type="Gene3D" id="1.10.443.10">
    <property type="entry name" value="Intergrase catalytic core"/>
    <property type="match status" value="1"/>
</dbReference>
<dbReference type="Proteomes" id="UP000198510">
    <property type="component" value="Unassembled WGS sequence"/>
</dbReference>
<evidence type="ECO:0000313" key="9">
    <source>
        <dbReference type="Proteomes" id="UP000198510"/>
    </source>
</evidence>
<evidence type="ECO:0000256" key="1">
    <source>
        <dbReference type="ARBA" id="ARBA00008857"/>
    </source>
</evidence>
<reference evidence="8 9" key="1">
    <citation type="submission" date="2016-10" db="EMBL/GenBank/DDBJ databases">
        <authorList>
            <person name="de Groot N.N."/>
        </authorList>
    </citation>
    <scope>NUCLEOTIDE SEQUENCE [LARGE SCALE GENOMIC DNA]</scope>
    <source>
        <strain evidence="8 9">DSM 25186</strain>
    </source>
</reference>